<feature type="compositionally biased region" description="Polar residues" evidence="2">
    <location>
        <begin position="31"/>
        <end position="40"/>
    </location>
</feature>
<organism evidence="3 4">
    <name type="scientific">Rhizoctonia solani</name>
    <dbReference type="NCBI Taxonomy" id="456999"/>
    <lineage>
        <taxon>Eukaryota</taxon>
        <taxon>Fungi</taxon>
        <taxon>Dikarya</taxon>
        <taxon>Basidiomycota</taxon>
        <taxon>Agaricomycotina</taxon>
        <taxon>Agaricomycetes</taxon>
        <taxon>Cantharellales</taxon>
        <taxon>Ceratobasidiaceae</taxon>
        <taxon>Rhizoctonia</taxon>
    </lineage>
</organism>
<evidence type="ECO:0000313" key="3">
    <source>
        <dbReference type="EMBL" id="CAE6505035.1"/>
    </source>
</evidence>
<dbReference type="AlphaFoldDB" id="A0A8H3D0B4"/>
<dbReference type="EMBL" id="CAJMWZ010005364">
    <property type="protein sequence ID" value="CAE6505035.1"/>
    <property type="molecule type" value="Genomic_DNA"/>
</dbReference>
<reference evidence="3" key="1">
    <citation type="submission" date="2021-01" db="EMBL/GenBank/DDBJ databases">
        <authorList>
            <person name="Kaushik A."/>
        </authorList>
    </citation>
    <scope>NUCLEOTIDE SEQUENCE</scope>
    <source>
        <strain evidence="3">Type strain: AG8-Rh-89/</strain>
    </source>
</reference>
<evidence type="ECO:0000313" key="4">
    <source>
        <dbReference type="Proteomes" id="UP000663850"/>
    </source>
</evidence>
<sequence length="178" mass="20290">MMYFLYPSILKTSSPLIQMTKYNSRPRKSRSPLQKAQTRSLAGRGWRRKKPESEPEVVKSTTAMRAGSEPLAEPVHYSPSPRSLNDFSFLVNLVKEKAKESEIQTEDYKRAKQRERSMSSKIEKLQRKIGLLEEQLKAREARATIEPTLHKLAVVDIHPSDILNENNSFDYIGGGSAQ</sequence>
<feature type="coiled-coil region" evidence="1">
    <location>
        <begin position="108"/>
        <end position="142"/>
    </location>
</feature>
<evidence type="ECO:0000256" key="1">
    <source>
        <dbReference type="SAM" id="Coils"/>
    </source>
</evidence>
<comment type="caution">
    <text evidence="3">The sequence shown here is derived from an EMBL/GenBank/DDBJ whole genome shotgun (WGS) entry which is preliminary data.</text>
</comment>
<feature type="region of interest" description="Disordered" evidence="2">
    <location>
        <begin position="22"/>
        <end position="78"/>
    </location>
</feature>
<gene>
    <name evidence="3" type="ORF">RDB_LOCUS99674</name>
</gene>
<evidence type="ECO:0000256" key="2">
    <source>
        <dbReference type="SAM" id="MobiDB-lite"/>
    </source>
</evidence>
<accession>A0A8H3D0B4</accession>
<proteinExistence type="predicted"/>
<dbReference type="Proteomes" id="UP000663850">
    <property type="component" value="Unassembled WGS sequence"/>
</dbReference>
<name>A0A8H3D0B4_9AGAM</name>
<keyword evidence="1" id="KW-0175">Coiled coil</keyword>
<protein>
    <submittedName>
        <fullName evidence="3">Uncharacterized protein</fullName>
    </submittedName>
</protein>